<dbReference type="RefSeq" id="WP_092787737.1">
    <property type="nucleotide sequence ID" value="NZ_FNAP01000015.1"/>
</dbReference>
<proteinExistence type="predicted"/>
<evidence type="ECO:0000313" key="8">
    <source>
        <dbReference type="Proteomes" id="UP000199412"/>
    </source>
</evidence>
<keyword evidence="3 6" id="KW-0812">Transmembrane</keyword>
<evidence type="ECO:0000256" key="5">
    <source>
        <dbReference type="ARBA" id="ARBA00023136"/>
    </source>
</evidence>
<dbReference type="PANTHER" id="PTHR40277">
    <property type="entry name" value="BLL5419 PROTEIN"/>
    <property type="match status" value="1"/>
</dbReference>
<accession>A0A1G7GND1</accession>
<keyword evidence="2" id="KW-1003">Cell membrane</keyword>
<feature type="transmembrane region" description="Helical" evidence="6">
    <location>
        <begin position="25"/>
        <end position="45"/>
    </location>
</feature>
<evidence type="ECO:0000256" key="2">
    <source>
        <dbReference type="ARBA" id="ARBA00022475"/>
    </source>
</evidence>
<feature type="transmembrane region" description="Helical" evidence="6">
    <location>
        <begin position="142"/>
        <end position="167"/>
    </location>
</feature>
<feature type="transmembrane region" description="Helical" evidence="6">
    <location>
        <begin position="297"/>
        <end position="322"/>
    </location>
</feature>
<dbReference type="AlphaFoldDB" id="A0A1G7GND1"/>
<dbReference type="PANTHER" id="PTHR40277:SF1">
    <property type="entry name" value="BLL5419 PROTEIN"/>
    <property type="match status" value="1"/>
</dbReference>
<gene>
    <name evidence="7" type="ORF">SAMN05421720_11529</name>
</gene>
<protein>
    <submittedName>
        <fullName evidence="7">Uncharacterized membrane protein YbhN, UPF0104 family</fullName>
    </submittedName>
</protein>
<sequence>MPEIAAPPPPKRDRSSTWGRKGLAVLWRLGLSVLIVGVLLHFVDWDRMVAAALDLEPWRLTAAAAGLIALSLAGAVRWWGLLRLRGYGATLLWVMRVRLIAQGLSVALPGGVAGDILSVFYVTEYPKRTASHTLGTVFADRVLGLAAIVATCAAAVATDPLVAAVLGDVAFSFGGYLPYAAGGAFAAILVMILLGRRFARRFYLAAANAVRMLAGYRHHVWAMLALLGYSIILHLAVCVLVWWVGRDLGPVDLWSVVMAVSLTMLLSILPVSYNGLGIREATFLLFLVHSGFPSEAAIVLSLVWLALTVTSLGAVGALAAAFTPAPDTSRKLRH</sequence>
<evidence type="ECO:0000313" key="7">
    <source>
        <dbReference type="EMBL" id="SDE89678.1"/>
    </source>
</evidence>
<dbReference type="STRING" id="69960.SAMN05421720_11529"/>
<dbReference type="EMBL" id="FNAP01000015">
    <property type="protein sequence ID" value="SDE89678.1"/>
    <property type="molecule type" value="Genomic_DNA"/>
</dbReference>
<keyword evidence="8" id="KW-1185">Reference proteome</keyword>
<feature type="transmembrane region" description="Helical" evidence="6">
    <location>
        <begin position="256"/>
        <end position="276"/>
    </location>
</feature>
<comment type="subcellular location">
    <subcellularLocation>
        <location evidence="1">Cell membrane</location>
        <topology evidence="1">Multi-pass membrane protein</topology>
    </subcellularLocation>
</comment>
<evidence type="ECO:0000256" key="3">
    <source>
        <dbReference type="ARBA" id="ARBA00022692"/>
    </source>
</evidence>
<dbReference type="GO" id="GO:0005886">
    <property type="term" value="C:plasma membrane"/>
    <property type="evidence" value="ECO:0007669"/>
    <property type="project" value="UniProtKB-SubCell"/>
</dbReference>
<dbReference type="InterPro" id="IPR022791">
    <property type="entry name" value="L-PG_synthase/AglD"/>
</dbReference>
<keyword evidence="4 6" id="KW-1133">Transmembrane helix</keyword>
<feature type="transmembrane region" description="Helical" evidence="6">
    <location>
        <begin position="57"/>
        <end position="79"/>
    </location>
</feature>
<feature type="transmembrane region" description="Helical" evidence="6">
    <location>
        <begin position="179"/>
        <end position="199"/>
    </location>
</feature>
<evidence type="ECO:0000256" key="4">
    <source>
        <dbReference type="ARBA" id="ARBA00022989"/>
    </source>
</evidence>
<evidence type="ECO:0000256" key="1">
    <source>
        <dbReference type="ARBA" id="ARBA00004651"/>
    </source>
</evidence>
<evidence type="ECO:0000256" key="6">
    <source>
        <dbReference type="SAM" id="Phobius"/>
    </source>
</evidence>
<dbReference type="Pfam" id="PF03706">
    <property type="entry name" value="LPG_synthase_TM"/>
    <property type="match status" value="1"/>
</dbReference>
<dbReference type="OrthoDB" id="7859508at2"/>
<feature type="transmembrane region" description="Helical" evidence="6">
    <location>
        <begin position="220"/>
        <end position="244"/>
    </location>
</feature>
<dbReference type="Proteomes" id="UP000199412">
    <property type="component" value="Unassembled WGS sequence"/>
</dbReference>
<feature type="transmembrane region" description="Helical" evidence="6">
    <location>
        <begin position="99"/>
        <end position="122"/>
    </location>
</feature>
<reference evidence="7 8" key="1">
    <citation type="submission" date="2016-10" db="EMBL/GenBank/DDBJ databases">
        <authorList>
            <person name="de Groot N.N."/>
        </authorList>
    </citation>
    <scope>NUCLEOTIDE SEQUENCE [LARGE SCALE GENOMIC DNA]</scope>
    <source>
        <strain evidence="7 8">ATCC 700224</strain>
    </source>
</reference>
<keyword evidence="5 6" id="KW-0472">Membrane</keyword>
<organism evidence="7 8">
    <name type="scientific">Rhodospira trueperi</name>
    <dbReference type="NCBI Taxonomy" id="69960"/>
    <lineage>
        <taxon>Bacteria</taxon>
        <taxon>Pseudomonadati</taxon>
        <taxon>Pseudomonadota</taxon>
        <taxon>Alphaproteobacteria</taxon>
        <taxon>Rhodospirillales</taxon>
        <taxon>Rhodospirillaceae</taxon>
        <taxon>Rhodospira</taxon>
    </lineage>
</organism>
<name>A0A1G7GND1_9PROT</name>